<dbReference type="RefSeq" id="WP_125670347.1">
    <property type="nucleotide sequence ID" value="NZ_RCOS01000026.1"/>
</dbReference>
<keyword evidence="3" id="KW-1185">Reference proteome</keyword>
<gene>
    <name evidence="1" type="ORF">D6D85_01765</name>
    <name evidence="2" type="ORF">EF810_05935</name>
</gene>
<accession>A0A429GVP2</accession>
<proteinExistence type="predicted"/>
<protein>
    <submittedName>
        <fullName evidence="1">Uncharacterized protein</fullName>
    </submittedName>
</protein>
<dbReference type="EMBL" id="RXII01000090">
    <property type="protein sequence ID" value="RZN60398.1"/>
    <property type="molecule type" value="Genomic_DNA"/>
</dbReference>
<evidence type="ECO:0000313" key="1">
    <source>
        <dbReference type="EMBL" id="RSN78020.1"/>
    </source>
</evidence>
<sequence>MSTAKKAIEKFIERFWPEAKVDLIKENENEVIVDFYGHMCFTCGIYDYFDDFKYILEDETMLNWRIERYKKLRNGRFRVVFRKNN</sequence>
<dbReference type="OrthoDB" id="31224at2157"/>
<comment type="caution">
    <text evidence="1">The sequence shown here is derived from an EMBL/GenBank/DDBJ whole genome shotgun (WGS) entry which is preliminary data.</text>
</comment>
<reference evidence="2 4" key="2">
    <citation type="journal article" date="2019" name="Nat. Microbiol.">
        <title>Wide diversity of methane and short-chain alkane metabolisms in uncultured archaea.</title>
        <authorList>
            <person name="Borrel G."/>
            <person name="Adam P.S."/>
            <person name="McKay L.J."/>
            <person name="Chen L.X."/>
            <person name="Sierra-Garcia I.N."/>
            <person name="Sieber C.M."/>
            <person name="Letourneur Q."/>
            <person name="Ghozlane A."/>
            <person name="Andersen G.L."/>
            <person name="Li W.J."/>
            <person name="Hallam S.J."/>
            <person name="Muyzer G."/>
            <person name="de Oliveira V.M."/>
            <person name="Inskeep W.P."/>
            <person name="Banfield J.F."/>
            <person name="Gribaldo S."/>
        </authorList>
    </citation>
    <scope>NUCLEOTIDE SEQUENCE [LARGE SCALE GENOMIC DNA]</scope>
    <source>
        <strain evidence="2">NM4</strain>
    </source>
</reference>
<dbReference type="Proteomes" id="UP000277582">
    <property type="component" value="Unassembled WGS sequence"/>
</dbReference>
<dbReference type="EMBL" id="RCOS01000026">
    <property type="protein sequence ID" value="RSN78020.1"/>
    <property type="molecule type" value="Genomic_DNA"/>
</dbReference>
<organism evidence="1 3">
    <name type="scientific">Candidatus Methanodesulfokora washburnensis</name>
    <dbReference type="NCBI Taxonomy" id="2478471"/>
    <lineage>
        <taxon>Archaea</taxon>
        <taxon>Thermoproteota</taxon>
        <taxon>Candidatus Korarchaeia</taxon>
        <taxon>Candidatus Korarchaeia incertae sedis</taxon>
        <taxon>Candidatus Methanodesulfokora</taxon>
    </lineage>
</organism>
<dbReference type="AlphaFoldDB" id="A0A429GVP2"/>
<name>A0A429GVP2_9CREN</name>
<evidence type="ECO:0000313" key="2">
    <source>
        <dbReference type="EMBL" id="RZN60398.1"/>
    </source>
</evidence>
<evidence type="ECO:0000313" key="3">
    <source>
        <dbReference type="Proteomes" id="UP000277582"/>
    </source>
</evidence>
<reference evidence="1 3" key="1">
    <citation type="submission" date="2018-10" db="EMBL/GenBank/DDBJ databases">
        <title>Co-occurring genomic capacity for anaerobic methane metabolism and dissimilatory sulfite reduction discovered in the Korarchaeota.</title>
        <authorList>
            <person name="Mckay L.J."/>
            <person name="Dlakic M."/>
            <person name="Fields M.W."/>
            <person name="Delmont T.O."/>
            <person name="Eren A.M."/>
            <person name="Jay Z.J."/>
            <person name="Klingelsmith K.B."/>
            <person name="Rusch D.B."/>
            <person name="Inskeep W.P."/>
        </authorList>
    </citation>
    <scope>NUCLEOTIDE SEQUENCE [LARGE SCALE GENOMIC DNA]</scope>
    <source>
        <strain evidence="1 3">MDKW</strain>
    </source>
</reference>
<dbReference type="Proteomes" id="UP000316217">
    <property type="component" value="Unassembled WGS sequence"/>
</dbReference>
<evidence type="ECO:0000313" key="4">
    <source>
        <dbReference type="Proteomes" id="UP000316217"/>
    </source>
</evidence>